<proteinExistence type="predicted"/>
<dbReference type="OrthoDB" id="8066856at2759"/>
<organism evidence="1 2">
    <name type="scientific">Araneus ventricosus</name>
    <name type="common">Orbweaver spider</name>
    <name type="synonym">Epeira ventricosa</name>
    <dbReference type="NCBI Taxonomy" id="182803"/>
    <lineage>
        <taxon>Eukaryota</taxon>
        <taxon>Metazoa</taxon>
        <taxon>Ecdysozoa</taxon>
        <taxon>Arthropoda</taxon>
        <taxon>Chelicerata</taxon>
        <taxon>Arachnida</taxon>
        <taxon>Araneae</taxon>
        <taxon>Araneomorphae</taxon>
        <taxon>Entelegynae</taxon>
        <taxon>Araneoidea</taxon>
        <taxon>Araneidae</taxon>
        <taxon>Araneus</taxon>
    </lineage>
</organism>
<gene>
    <name evidence="1" type="ORF">AVEN_274694_1</name>
</gene>
<dbReference type="EMBL" id="BGPR01010144">
    <property type="protein sequence ID" value="GBN44493.1"/>
    <property type="molecule type" value="Genomic_DNA"/>
</dbReference>
<dbReference type="AlphaFoldDB" id="A0A4Y2P0N4"/>
<name>A0A4Y2P0N4_ARAVE</name>
<accession>A0A4Y2P0N4</accession>
<sequence length="105" mass="11948">MDDSANASELAEKITVANAVEWRDLNLMVKCFASCGMTNSTIEKQIFLFKETKTVDEIVELSKITEIKYDQKTLEYEDNLVCFGDLNDNCEEHPIENVIAQGKCY</sequence>
<reference evidence="1 2" key="1">
    <citation type="journal article" date="2019" name="Sci. Rep.">
        <title>Orb-weaving spider Araneus ventricosus genome elucidates the spidroin gene catalogue.</title>
        <authorList>
            <person name="Kono N."/>
            <person name="Nakamura H."/>
            <person name="Ohtoshi R."/>
            <person name="Moran D.A.P."/>
            <person name="Shinohara A."/>
            <person name="Yoshida Y."/>
            <person name="Fujiwara M."/>
            <person name="Mori M."/>
            <person name="Tomita M."/>
            <person name="Arakawa K."/>
        </authorList>
    </citation>
    <scope>NUCLEOTIDE SEQUENCE [LARGE SCALE GENOMIC DNA]</scope>
</reference>
<protein>
    <submittedName>
        <fullName evidence="1">Uncharacterized protein</fullName>
    </submittedName>
</protein>
<evidence type="ECO:0000313" key="2">
    <source>
        <dbReference type="Proteomes" id="UP000499080"/>
    </source>
</evidence>
<comment type="caution">
    <text evidence="1">The sequence shown here is derived from an EMBL/GenBank/DDBJ whole genome shotgun (WGS) entry which is preliminary data.</text>
</comment>
<evidence type="ECO:0000313" key="1">
    <source>
        <dbReference type="EMBL" id="GBN44493.1"/>
    </source>
</evidence>
<dbReference type="Proteomes" id="UP000499080">
    <property type="component" value="Unassembled WGS sequence"/>
</dbReference>
<keyword evidence="2" id="KW-1185">Reference proteome</keyword>